<comment type="caution">
    <text evidence="10">The sequence shown here is derived from an EMBL/GenBank/DDBJ whole genome shotgun (WGS) entry which is preliminary data.</text>
</comment>
<dbReference type="GO" id="GO:0005783">
    <property type="term" value="C:endoplasmic reticulum"/>
    <property type="evidence" value="ECO:0007669"/>
    <property type="project" value="TreeGrafter"/>
</dbReference>
<dbReference type="GO" id="GO:0006364">
    <property type="term" value="P:rRNA processing"/>
    <property type="evidence" value="ECO:0007669"/>
    <property type="project" value="InterPro"/>
</dbReference>
<dbReference type="GO" id="GO:0008168">
    <property type="term" value="F:methyltransferase activity"/>
    <property type="evidence" value="ECO:0007669"/>
    <property type="project" value="InterPro"/>
</dbReference>
<keyword evidence="6 8" id="KW-0472">Membrane</keyword>
<dbReference type="AlphaFoldDB" id="A0A834EYS5"/>
<feature type="region of interest" description="Disordered" evidence="7">
    <location>
        <begin position="460"/>
        <end position="491"/>
    </location>
</feature>
<evidence type="ECO:0000256" key="1">
    <source>
        <dbReference type="ARBA" id="ARBA00004141"/>
    </source>
</evidence>
<keyword evidence="5 8" id="KW-1133">Transmembrane helix</keyword>
<feature type="transmembrane region" description="Helical" evidence="8">
    <location>
        <begin position="357"/>
        <end position="383"/>
    </location>
</feature>
<name>A0A834EYS5_ORYME</name>
<dbReference type="Proteomes" id="UP000646548">
    <property type="component" value="Unassembled WGS sequence"/>
</dbReference>
<feature type="domain" description="Ribosomal RNA methyltransferase SPB1-like C-terminal" evidence="9">
    <location>
        <begin position="1"/>
        <end position="49"/>
    </location>
</feature>
<evidence type="ECO:0000313" key="10">
    <source>
        <dbReference type="EMBL" id="KAF6714689.1"/>
    </source>
</evidence>
<dbReference type="InterPro" id="IPR009231">
    <property type="entry name" value="Chloride_chnl_CLIC-like"/>
</dbReference>
<evidence type="ECO:0000256" key="5">
    <source>
        <dbReference type="ARBA" id="ARBA00022989"/>
    </source>
</evidence>
<dbReference type="Pfam" id="PF05934">
    <property type="entry name" value="MCLC"/>
    <property type="match status" value="1"/>
</dbReference>
<evidence type="ECO:0000256" key="7">
    <source>
        <dbReference type="SAM" id="MobiDB-lite"/>
    </source>
</evidence>
<evidence type="ECO:0000256" key="8">
    <source>
        <dbReference type="SAM" id="Phobius"/>
    </source>
</evidence>
<evidence type="ECO:0000313" key="11">
    <source>
        <dbReference type="Proteomes" id="UP000646548"/>
    </source>
</evidence>
<proteinExistence type="inferred from homology"/>
<dbReference type="InterPro" id="IPR012920">
    <property type="entry name" value="rRNA_MeTfrase_SPB1-like_C"/>
</dbReference>
<evidence type="ECO:0000256" key="3">
    <source>
        <dbReference type="ARBA" id="ARBA00015571"/>
    </source>
</evidence>
<gene>
    <name evidence="10" type="ORF">FQA47_007491</name>
</gene>
<dbReference type="Pfam" id="PF07780">
    <property type="entry name" value="Spb1_C"/>
    <property type="match status" value="1"/>
</dbReference>
<protein>
    <recommendedName>
        <fullName evidence="3">Chloride channel CLIC-like protein 1</fullName>
    </recommendedName>
</protein>
<evidence type="ECO:0000256" key="6">
    <source>
        <dbReference type="ARBA" id="ARBA00023136"/>
    </source>
</evidence>
<feature type="transmembrane region" description="Helical" evidence="8">
    <location>
        <begin position="316"/>
        <end position="337"/>
    </location>
</feature>
<dbReference type="EMBL" id="WKFB01001213">
    <property type="protein sequence ID" value="KAF6714689.1"/>
    <property type="molecule type" value="Genomic_DNA"/>
</dbReference>
<evidence type="ECO:0000256" key="2">
    <source>
        <dbReference type="ARBA" id="ARBA00005944"/>
    </source>
</evidence>
<comment type="subcellular location">
    <subcellularLocation>
        <location evidence="1">Membrane</location>
        <topology evidence="1">Multi-pass membrane protein</topology>
    </subcellularLocation>
</comment>
<dbReference type="GO" id="GO:0005254">
    <property type="term" value="F:chloride channel activity"/>
    <property type="evidence" value="ECO:0007669"/>
    <property type="project" value="TreeGrafter"/>
</dbReference>
<feature type="transmembrane region" description="Helical" evidence="8">
    <location>
        <begin position="213"/>
        <end position="233"/>
    </location>
</feature>
<evidence type="ECO:0000259" key="9">
    <source>
        <dbReference type="Pfam" id="PF07780"/>
    </source>
</evidence>
<comment type="similarity">
    <text evidence="2">Belongs to the chloride channel MCLC family.</text>
</comment>
<sequence>MEQAKKKAEAVVNTVDISEREKSIYKKAGLGKEKREVTYVVTKKGAGKKSIVTSRFSPEKMVQLGLLYISLCLLSLLGQQVNAEWDFYDSEETKSSRNPAETEEQKNQIKTISQQPSCHPVFKRFLNRLLNEVNKFDSPSQPEDGIYDAKIKLSKQAIAEIQSFLEDKDRLTPGALDQAISQILVDVRPHSEGARMWLFEDIIDVEFDTVKKIGIYILIAMASIFASSTTFRFLPIKSMLLICFLVSIIWNWFYLYKIAFAEHKNNLIKMENIYEKCSGLKKITWIDSLKEWYRSTWTLQDDPCEKYYKVLIVDPFLLVPPIKAVVFTLATCITEFLKPFGQGFSEFLRALLKDLPVTLQIPVLIATTLLTLVFMYSLVQAVFQHGILAFFRQSQRETPHPVIEHPQPNPRMIEVHVYDEVSAKSALEFVQRNQANDTRADRTIIHWRREPPIVETLRSARQNGPNEVDSHQQSQQANGVETSGDNANTVQ</sequence>
<dbReference type="PANTHER" id="PTHR34093">
    <property type="entry name" value="CHLORIDE CHANNEL CLIC-LIKE PROTEIN 1"/>
    <property type="match status" value="1"/>
</dbReference>
<feature type="region of interest" description="Disordered" evidence="7">
    <location>
        <begin position="91"/>
        <end position="111"/>
    </location>
</feature>
<reference evidence="10" key="1">
    <citation type="journal article" name="BMC Genomics">
        <title>Long-read sequencing and de novo genome assembly of marine medaka (Oryzias melastigma).</title>
        <authorList>
            <person name="Liang P."/>
            <person name="Saqib H.S.A."/>
            <person name="Ni X."/>
            <person name="Shen Y."/>
        </authorList>
    </citation>
    <scope>NUCLEOTIDE SEQUENCE</scope>
    <source>
        <strain evidence="10">Bigg-433</strain>
    </source>
</reference>
<dbReference type="PANTHER" id="PTHR34093:SF1">
    <property type="entry name" value="CHLORIDE CHANNEL CLIC-LIKE PROTEIN 1"/>
    <property type="match status" value="1"/>
</dbReference>
<organism evidence="10 11">
    <name type="scientific">Oryzias melastigma</name>
    <name type="common">Marine medaka</name>
    <dbReference type="NCBI Taxonomy" id="30732"/>
    <lineage>
        <taxon>Eukaryota</taxon>
        <taxon>Metazoa</taxon>
        <taxon>Chordata</taxon>
        <taxon>Craniata</taxon>
        <taxon>Vertebrata</taxon>
        <taxon>Euteleostomi</taxon>
        <taxon>Actinopterygii</taxon>
        <taxon>Neopterygii</taxon>
        <taxon>Teleostei</taxon>
        <taxon>Neoteleostei</taxon>
        <taxon>Acanthomorphata</taxon>
        <taxon>Ovalentaria</taxon>
        <taxon>Atherinomorphae</taxon>
        <taxon>Beloniformes</taxon>
        <taxon>Adrianichthyidae</taxon>
        <taxon>Oryziinae</taxon>
        <taxon>Oryzias</taxon>
    </lineage>
</organism>
<keyword evidence="4 8" id="KW-0812">Transmembrane</keyword>
<evidence type="ECO:0000256" key="4">
    <source>
        <dbReference type="ARBA" id="ARBA00022692"/>
    </source>
</evidence>
<feature type="transmembrane region" description="Helical" evidence="8">
    <location>
        <begin position="239"/>
        <end position="260"/>
    </location>
</feature>
<dbReference type="GO" id="GO:0016020">
    <property type="term" value="C:membrane"/>
    <property type="evidence" value="ECO:0007669"/>
    <property type="project" value="UniProtKB-SubCell"/>
</dbReference>
<accession>A0A834EYS5</accession>
<dbReference type="GO" id="GO:0005634">
    <property type="term" value="C:nucleus"/>
    <property type="evidence" value="ECO:0007669"/>
    <property type="project" value="InterPro"/>
</dbReference>